<feature type="transmembrane region" description="Helical" evidence="7">
    <location>
        <begin position="272"/>
        <end position="294"/>
    </location>
</feature>
<feature type="transmembrane region" description="Helical" evidence="7">
    <location>
        <begin position="126"/>
        <end position="148"/>
    </location>
</feature>
<accession>A0AAU8GBY3</accession>
<gene>
    <name evidence="9" type="ORF">ABV300_03465</name>
</gene>
<keyword evidence="3" id="KW-1003">Cell membrane</keyword>
<feature type="transmembrane region" description="Helical" evidence="7">
    <location>
        <begin position="210"/>
        <end position="232"/>
    </location>
</feature>
<feature type="transmembrane region" description="Helical" evidence="7">
    <location>
        <begin position="12"/>
        <end position="32"/>
    </location>
</feature>
<evidence type="ECO:0000256" key="1">
    <source>
        <dbReference type="ARBA" id="ARBA00004651"/>
    </source>
</evidence>
<evidence type="ECO:0000259" key="8">
    <source>
        <dbReference type="PROSITE" id="PS50928"/>
    </source>
</evidence>
<comment type="subcellular location">
    <subcellularLocation>
        <location evidence="1 7">Cell membrane</location>
        <topology evidence="1 7">Multi-pass membrane protein</topology>
    </subcellularLocation>
</comment>
<evidence type="ECO:0000256" key="3">
    <source>
        <dbReference type="ARBA" id="ARBA00022475"/>
    </source>
</evidence>
<evidence type="ECO:0000256" key="7">
    <source>
        <dbReference type="RuleBase" id="RU363032"/>
    </source>
</evidence>
<dbReference type="GO" id="GO:0005886">
    <property type="term" value="C:plasma membrane"/>
    <property type="evidence" value="ECO:0007669"/>
    <property type="project" value="UniProtKB-SubCell"/>
</dbReference>
<dbReference type="EMBL" id="CP159307">
    <property type="protein sequence ID" value="XCH33946.1"/>
    <property type="molecule type" value="Genomic_DNA"/>
</dbReference>
<protein>
    <submittedName>
        <fullName evidence="9">ABC transporter permease</fullName>
    </submittedName>
</protein>
<keyword evidence="6 7" id="KW-0472">Membrane</keyword>
<evidence type="ECO:0000256" key="2">
    <source>
        <dbReference type="ARBA" id="ARBA00022448"/>
    </source>
</evidence>
<keyword evidence="2 7" id="KW-0813">Transport</keyword>
<reference evidence="9" key="1">
    <citation type="submission" date="2024-06" db="EMBL/GenBank/DDBJ databases">
        <title>A Novel Isolate, Dehalogenimonas sp. Strain 4OHTPN, Dechlorinates Aromatic 4 Hydroxy chlorothalonil by a Novel Reductive Dehalogenase.</title>
        <authorList>
            <person name="Liu G."/>
        </authorList>
    </citation>
    <scope>NUCLEOTIDE SEQUENCE</scope>
    <source>
        <strain evidence="9">4OHTPN</strain>
    </source>
</reference>
<dbReference type="SUPFAM" id="SSF161098">
    <property type="entry name" value="MetI-like"/>
    <property type="match status" value="1"/>
</dbReference>
<name>A0AAU8GBY3_9CHLR</name>
<dbReference type="CDD" id="cd06261">
    <property type="entry name" value="TM_PBP2"/>
    <property type="match status" value="1"/>
</dbReference>
<sequence>MVLKLLGRGLTLFGVLIVVLLMVVVSLGATGFSDRMLQSTVSEEIRAYRTTLSQTIRDPEVLEATVAQRRAELEAFYHLDQPWFTRLPDTIQRVVTFDLGEARTLRTTDGSPRVADLLAERLGNTILLITTASVITSILGLLIGPRLAARAGTRLDRAACLALAVSYALPAWWVGIFFVLFFAFEWGIFPYGGLLSAPPPDGALARLGDMAWHAALPVAALVVVSFGSWAYAVRTMVLNTAQEPFVTVGKAKGLPQNLIERRYILRAAAPPIVTSLILGLAGSLGGAILTETVFNWPGMGRLYYDAIIAADETVIVALTFVFTLIYLAARFVLEVLYLWLDPRIRYT</sequence>
<proteinExistence type="inferred from homology"/>
<keyword evidence="5 7" id="KW-1133">Transmembrane helix</keyword>
<dbReference type="PANTHER" id="PTHR30465">
    <property type="entry name" value="INNER MEMBRANE ABC TRANSPORTER"/>
    <property type="match status" value="1"/>
</dbReference>
<comment type="similarity">
    <text evidence="7">Belongs to the binding-protein-dependent transport system permease family.</text>
</comment>
<dbReference type="Gene3D" id="1.10.3720.10">
    <property type="entry name" value="MetI-like"/>
    <property type="match status" value="1"/>
</dbReference>
<dbReference type="RefSeq" id="WP_353715137.1">
    <property type="nucleotide sequence ID" value="NZ_CP159307.1"/>
</dbReference>
<dbReference type="Pfam" id="PF00528">
    <property type="entry name" value="BPD_transp_1"/>
    <property type="match status" value="1"/>
</dbReference>
<organism evidence="9">
    <name type="scientific">Dehalogenimonas sp. 4OHTPN</name>
    <dbReference type="NCBI Taxonomy" id="3166643"/>
    <lineage>
        <taxon>Bacteria</taxon>
        <taxon>Bacillati</taxon>
        <taxon>Chloroflexota</taxon>
        <taxon>Dehalococcoidia</taxon>
        <taxon>Dehalococcoidales</taxon>
        <taxon>Dehalococcoidaceae</taxon>
        <taxon>Dehalogenimonas</taxon>
    </lineage>
</organism>
<dbReference type="PANTHER" id="PTHR30465:SF45">
    <property type="entry name" value="BINDING-PROTEIN-DEPENDENT TRANSPORT SYSTEMS INNER MEMBRANE COMPONENT"/>
    <property type="match status" value="1"/>
</dbReference>
<keyword evidence="4 7" id="KW-0812">Transmembrane</keyword>
<evidence type="ECO:0000256" key="6">
    <source>
        <dbReference type="ARBA" id="ARBA00023136"/>
    </source>
</evidence>
<feature type="transmembrane region" description="Helical" evidence="7">
    <location>
        <begin position="160"/>
        <end position="184"/>
    </location>
</feature>
<dbReference type="AlphaFoldDB" id="A0AAU8GBY3"/>
<feature type="transmembrane region" description="Helical" evidence="7">
    <location>
        <begin position="314"/>
        <end position="340"/>
    </location>
</feature>
<dbReference type="GO" id="GO:0055085">
    <property type="term" value="P:transmembrane transport"/>
    <property type="evidence" value="ECO:0007669"/>
    <property type="project" value="InterPro"/>
</dbReference>
<evidence type="ECO:0000256" key="5">
    <source>
        <dbReference type="ARBA" id="ARBA00022989"/>
    </source>
</evidence>
<dbReference type="InterPro" id="IPR000515">
    <property type="entry name" value="MetI-like"/>
</dbReference>
<evidence type="ECO:0000313" key="9">
    <source>
        <dbReference type="EMBL" id="XCH33946.1"/>
    </source>
</evidence>
<evidence type="ECO:0000256" key="4">
    <source>
        <dbReference type="ARBA" id="ARBA00022692"/>
    </source>
</evidence>
<feature type="domain" description="ABC transmembrane type-1" evidence="8">
    <location>
        <begin position="122"/>
        <end position="333"/>
    </location>
</feature>
<dbReference type="PROSITE" id="PS50928">
    <property type="entry name" value="ABC_TM1"/>
    <property type="match status" value="1"/>
</dbReference>
<dbReference type="InterPro" id="IPR035906">
    <property type="entry name" value="MetI-like_sf"/>
</dbReference>